<feature type="transmembrane region" description="Helical" evidence="7">
    <location>
        <begin position="205"/>
        <end position="222"/>
    </location>
</feature>
<evidence type="ECO:0000313" key="9">
    <source>
        <dbReference type="Proteomes" id="UP000521922"/>
    </source>
</evidence>
<dbReference type="EMBL" id="JACCBB010000001">
    <property type="protein sequence ID" value="NYD21742.1"/>
    <property type="molecule type" value="Genomic_DNA"/>
</dbReference>
<feature type="transmembrane region" description="Helical" evidence="7">
    <location>
        <begin position="243"/>
        <end position="265"/>
    </location>
</feature>
<dbReference type="RefSeq" id="WP_218884864.1">
    <property type="nucleotide sequence ID" value="NZ_BAAAGN010000005.1"/>
</dbReference>
<feature type="transmembrane region" description="Helical" evidence="7">
    <location>
        <begin position="372"/>
        <end position="397"/>
    </location>
</feature>
<keyword evidence="2" id="KW-0813">Transport</keyword>
<dbReference type="Gene3D" id="1.20.1740.10">
    <property type="entry name" value="Amino acid/polyamine transporter I"/>
    <property type="match status" value="1"/>
</dbReference>
<protein>
    <submittedName>
        <fullName evidence="8">Amino acid transporter</fullName>
    </submittedName>
</protein>
<organism evidence="8 9">
    <name type="scientific">Kineococcus aurantiacus</name>
    <dbReference type="NCBI Taxonomy" id="37633"/>
    <lineage>
        <taxon>Bacteria</taxon>
        <taxon>Bacillati</taxon>
        <taxon>Actinomycetota</taxon>
        <taxon>Actinomycetes</taxon>
        <taxon>Kineosporiales</taxon>
        <taxon>Kineosporiaceae</taxon>
        <taxon>Kineococcus</taxon>
    </lineage>
</organism>
<dbReference type="PANTHER" id="PTHR42770:SF15">
    <property type="entry name" value="GLUTAMATE_GAMMA-AMINOBUTYRATE ANTIPORTER-RELATED"/>
    <property type="match status" value="1"/>
</dbReference>
<comment type="caution">
    <text evidence="8">The sequence shown here is derived from an EMBL/GenBank/DDBJ whole genome shotgun (WGS) entry which is preliminary data.</text>
</comment>
<feature type="transmembrane region" description="Helical" evidence="7">
    <location>
        <begin position="347"/>
        <end position="366"/>
    </location>
</feature>
<evidence type="ECO:0000256" key="4">
    <source>
        <dbReference type="ARBA" id="ARBA00022692"/>
    </source>
</evidence>
<keyword evidence="6 7" id="KW-0472">Membrane</keyword>
<dbReference type="GO" id="GO:0022857">
    <property type="term" value="F:transmembrane transporter activity"/>
    <property type="evidence" value="ECO:0007669"/>
    <property type="project" value="InterPro"/>
</dbReference>
<gene>
    <name evidence="8" type="ORF">BJ968_001282</name>
</gene>
<evidence type="ECO:0000313" key="8">
    <source>
        <dbReference type="EMBL" id="NYD21742.1"/>
    </source>
</evidence>
<dbReference type="Proteomes" id="UP000521922">
    <property type="component" value="Unassembled WGS sequence"/>
</dbReference>
<feature type="transmembrane region" description="Helical" evidence="7">
    <location>
        <begin position="103"/>
        <end position="129"/>
    </location>
</feature>
<dbReference type="Pfam" id="PF13520">
    <property type="entry name" value="AA_permease_2"/>
    <property type="match status" value="1"/>
</dbReference>
<feature type="transmembrane region" description="Helical" evidence="7">
    <location>
        <begin position="171"/>
        <end position="193"/>
    </location>
</feature>
<feature type="transmembrane region" description="Helical" evidence="7">
    <location>
        <begin position="462"/>
        <end position="480"/>
    </location>
</feature>
<keyword evidence="3" id="KW-1003">Cell membrane</keyword>
<evidence type="ECO:0000256" key="5">
    <source>
        <dbReference type="ARBA" id="ARBA00022989"/>
    </source>
</evidence>
<reference evidence="8 9" key="1">
    <citation type="submission" date="2020-07" db="EMBL/GenBank/DDBJ databases">
        <title>Sequencing the genomes of 1000 actinobacteria strains.</title>
        <authorList>
            <person name="Klenk H.-P."/>
        </authorList>
    </citation>
    <scope>NUCLEOTIDE SEQUENCE [LARGE SCALE GENOMIC DNA]</scope>
    <source>
        <strain evidence="8 9">DSM 7487</strain>
    </source>
</reference>
<dbReference type="InterPro" id="IPR002293">
    <property type="entry name" value="AA/rel_permease1"/>
</dbReference>
<feature type="transmembrane region" description="Helical" evidence="7">
    <location>
        <begin position="32"/>
        <end position="51"/>
    </location>
</feature>
<dbReference type="PIRSF" id="PIRSF006060">
    <property type="entry name" value="AA_transporter"/>
    <property type="match status" value="1"/>
</dbReference>
<keyword evidence="9" id="KW-1185">Reference proteome</keyword>
<dbReference type="GO" id="GO:0005886">
    <property type="term" value="C:plasma membrane"/>
    <property type="evidence" value="ECO:0007669"/>
    <property type="project" value="UniProtKB-SubCell"/>
</dbReference>
<keyword evidence="5 7" id="KW-1133">Transmembrane helix</keyword>
<evidence type="ECO:0000256" key="6">
    <source>
        <dbReference type="ARBA" id="ARBA00023136"/>
    </source>
</evidence>
<evidence type="ECO:0000256" key="2">
    <source>
        <dbReference type="ARBA" id="ARBA00022448"/>
    </source>
</evidence>
<dbReference type="PANTHER" id="PTHR42770">
    <property type="entry name" value="AMINO ACID TRANSPORTER-RELATED"/>
    <property type="match status" value="1"/>
</dbReference>
<feature type="transmembrane region" description="Helical" evidence="7">
    <location>
        <begin position="57"/>
        <end position="76"/>
    </location>
</feature>
<keyword evidence="4 7" id="KW-0812">Transmembrane</keyword>
<evidence type="ECO:0000256" key="3">
    <source>
        <dbReference type="ARBA" id="ARBA00022475"/>
    </source>
</evidence>
<proteinExistence type="predicted"/>
<evidence type="ECO:0000256" key="7">
    <source>
        <dbReference type="SAM" id="Phobius"/>
    </source>
</evidence>
<sequence length="504" mass="52532">MIHEHPGAPEPAAATHGVQRSRLVKTLRRGDIVLFIVAAVISADSIAVLASGGPEGLVWSAFIGVAFLIPSAFVFAETSSTYPEEGGPYQWVRRAFGKTWASVAVMLYWITNPIWLGGSLAFIAGAVWSEYVFPTSGVGDFVVKLVFVWVAILLAIVSLKRGKVLINVGAYAKLFVLLSLTVTALVHVAQHGAAGVDWSAAKPTAAGFLAIVPVALFAFVGFEAPSAASEEMHDPQRDTPVAIARGAGITLLAYLAPVLAIILVTPADRSADAGVMQAIGQSYTVFGPAAGPLLTITGLAFVYALMTQGSAWMIATDRMQAVAAGDGAFFTAKLGEFSRRLGTPVRMNVLSGLVGTVFLVAATLLVHGTAAAVFGVVLTQAVSTLLISYVVIVPAMIRLRRVDDVPRPYQVPGGRNGYTAMAVVVYAFILLGSIAAVVPGVLEAVLGIDYDFLDEWGVSRGSFEVFTVGTLVVVVVAALAGRVVGGAAAPAGEPPVVARETTRS</sequence>
<dbReference type="AlphaFoldDB" id="A0A7Y9ATU3"/>
<comment type="subcellular location">
    <subcellularLocation>
        <location evidence="1">Cell membrane</location>
        <topology evidence="1">Multi-pass membrane protein</topology>
    </subcellularLocation>
</comment>
<feature type="transmembrane region" description="Helical" evidence="7">
    <location>
        <begin position="285"/>
        <end position="306"/>
    </location>
</feature>
<name>A0A7Y9ATU3_9ACTN</name>
<dbReference type="InterPro" id="IPR050367">
    <property type="entry name" value="APC_superfamily"/>
</dbReference>
<accession>A0A7Y9ATU3</accession>
<feature type="transmembrane region" description="Helical" evidence="7">
    <location>
        <begin position="418"/>
        <end position="442"/>
    </location>
</feature>
<evidence type="ECO:0000256" key="1">
    <source>
        <dbReference type="ARBA" id="ARBA00004651"/>
    </source>
</evidence>
<feature type="transmembrane region" description="Helical" evidence="7">
    <location>
        <begin position="141"/>
        <end position="159"/>
    </location>
</feature>